<dbReference type="AlphaFoldDB" id="A0A151QWH4"/>
<name>A0A151QWH4_CAJCA</name>
<dbReference type="Proteomes" id="UP000075243">
    <property type="component" value="Unassembled WGS sequence"/>
</dbReference>
<organism evidence="2 3">
    <name type="scientific">Cajanus cajan</name>
    <name type="common">Pigeon pea</name>
    <name type="synonym">Cajanus indicus</name>
    <dbReference type="NCBI Taxonomy" id="3821"/>
    <lineage>
        <taxon>Eukaryota</taxon>
        <taxon>Viridiplantae</taxon>
        <taxon>Streptophyta</taxon>
        <taxon>Embryophyta</taxon>
        <taxon>Tracheophyta</taxon>
        <taxon>Spermatophyta</taxon>
        <taxon>Magnoliopsida</taxon>
        <taxon>eudicotyledons</taxon>
        <taxon>Gunneridae</taxon>
        <taxon>Pentapetalae</taxon>
        <taxon>rosids</taxon>
        <taxon>fabids</taxon>
        <taxon>Fabales</taxon>
        <taxon>Fabaceae</taxon>
        <taxon>Papilionoideae</taxon>
        <taxon>50 kb inversion clade</taxon>
        <taxon>NPAAA clade</taxon>
        <taxon>indigoferoid/millettioid clade</taxon>
        <taxon>Phaseoleae</taxon>
        <taxon>Cajanus</taxon>
    </lineage>
</organism>
<dbReference type="Gramene" id="C.cajan_44056.t">
    <property type="protein sequence ID" value="C.cajan_44056.t"/>
    <property type="gene ID" value="C.cajan_44056"/>
</dbReference>
<dbReference type="OMA" id="FRRMSTC"/>
<dbReference type="Gene3D" id="3.40.50.300">
    <property type="entry name" value="P-loop containing nucleotide triphosphate hydrolases"/>
    <property type="match status" value="1"/>
</dbReference>
<dbReference type="EMBL" id="KQ485374">
    <property type="protein sequence ID" value="KYP32239.1"/>
    <property type="molecule type" value="Genomic_DNA"/>
</dbReference>
<reference evidence="2 3" key="1">
    <citation type="journal article" date="2012" name="Nat. Biotechnol.">
        <title>Draft genome sequence of pigeonpea (Cajanus cajan), an orphan legume crop of resource-poor farmers.</title>
        <authorList>
            <person name="Varshney R.K."/>
            <person name="Chen W."/>
            <person name="Li Y."/>
            <person name="Bharti A.K."/>
            <person name="Saxena R.K."/>
            <person name="Schlueter J.A."/>
            <person name="Donoghue M.T."/>
            <person name="Azam S."/>
            <person name="Fan G."/>
            <person name="Whaley A.M."/>
            <person name="Farmer A.D."/>
            <person name="Sheridan J."/>
            <person name="Iwata A."/>
            <person name="Tuteja R."/>
            <person name="Penmetsa R.V."/>
            <person name="Wu W."/>
            <person name="Upadhyaya H.D."/>
            <person name="Yang S.P."/>
            <person name="Shah T."/>
            <person name="Saxena K.B."/>
            <person name="Michael T."/>
            <person name="McCombie W.R."/>
            <person name="Yang B."/>
            <person name="Zhang G."/>
            <person name="Yang H."/>
            <person name="Wang J."/>
            <person name="Spillane C."/>
            <person name="Cook D.R."/>
            <person name="May G.D."/>
            <person name="Xu X."/>
            <person name="Jackson S.A."/>
        </authorList>
    </citation>
    <scope>NUCLEOTIDE SEQUENCE [LARGE SCALE GENOMIC DNA]</scope>
    <source>
        <strain evidence="3">cv. Asha</strain>
    </source>
</reference>
<accession>A0A151QWH4</accession>
<gene>
    <name evidence="2" type="ORF">KK1_044369</name>
    <name evidence="1" type="ORF">KK1_047121</name>
</gene>
<dbReference type="EMBL" id="KQ484545">
    <property type="protein sequence ID" value="KYP34654.1"/>
    <property type="molecule type" value="Genomic_DNA"/>
</dbReference>
<dbReference type="Gramene" id="C.cajan_46681.t">
    <property type="protein sequence ID" value="C.cajan_46681.t"/>
    <property type="gene ID" value="C.cajan_46681"/>
</dbReference>
<evidence type="ECO:0000313" key="1">
    <source>
        <dbReference type="EMBL" id="KYP32239.1"/>
    </source>
</evidence>
<dbReference type="STRING" id="3821.A0A151QWH4"/>
<evidence type="ECO:0000313" key="2">
    <source>
        <dbReference type="EMBL" id="KYP34654.1"/>
    </source>
</evidence>
<keyword evidence="3" id="KW-1185">Reference proteome</keyword>
<proteinExistence type="predicted"/>
<sequence length="134" mass="14881">MAIDSVYASSPPFKTGPSGHPRHFYLAVDRLQFKMQTVVELVDLVARCPCLPIVVCCSTRDDLDSLCSSLSALPFLSSSALYSDLAEDERAFVLEKFRQVTARWNQMNHGGAPNEDEAGKDERSHMIILTSVME</sequence>
<dbReference type="InterPro" id="IPR027417">
    <property type="entry name" value="P-loop_NTPase"/>
</dbReference>
<protein>
    <submittedName>
        <fullName evidence="2">Uncharacterized protein</fullName>
    </submittedName>
</protein>
<evidence type="ECO:0000313" key="3">
    <source>
        <dbReference type="Proteomes" id="UP000075243"/>
    </source>
</evidence>